<keyword evidence="2" id="KW-0472">Membrane</keyword>
<dbReference type="HOGENOM" id="CLU_1908568_0_0_1"/>
<proteinExistence type="predicted"/>
<dbReference type="KEGG" id="cel:CELE_C14E2.7"/>
<evidence type="ECO:0000313" key="4">
    <source>
        <dbReference type="Proteomes" id="UP000001940"/>
    </source>
</evidence>
<dbReference type="PaxDb" id="6239-C14E2.7"/>
<evidence type="ECO:0000313" key="3">
    <source>
        <dbReference type="EMBL" id="CCD64520.2"/>
    </source>
</evidence>
<keyword evidence="4" id="KW-1185">Reference proteome</keyword>
<keyword evidence="2" id="KW-0812">Transmembrane</keyword>
<keyword evidence="2" id="KW-1133">Transmembrane helix</keyword>
<dbReference type="EMBL" id="BX284606">
    <property type="protein sequence ID" value="CCD64520.2"/>
    <property type="molecule type" value="Genomic_DNA"/>
</dbReference>
<name>Q4PIV3_CAEEL</name>
<dbReference type="InParanoid" id="Q4PIV3"/>
<feature type="region of interest" description="Disordered" evidence="1">
    <location>
        <begin position="1"/>
        <end position="31"/>
    </location>
</feature>
<dbReference type="WormBase" id="C14E2.7">
    <property type="protein sequence ID" value="CE53596"/>
    <property type="gene ID" value="WBGene00044562"/>
</dbReference>
<dbReference type="CTD" id="3896891"/>
<feature type="transmembrane region" description="Helical" evidence="2">
    <location>
        <begin position="42"/>
        <end position="62"/>
    </location>
</feature>
<dbReference type="Bgee" id="WBGene00044562">
    <property type="expression patterns" value="Expressed in pharyngeal muscle cell (C elegans) and 2 other cell types or tissues"/>
</dbReference>
<dbReference type="AlphaFoldDB" id="Q4PIV3"/>
<dbReference type="UCSC" id="C14E2.7">
    <property type="organism name" value="c. elegans"/>
</dbReference>
<reference evidence="3 4" key="1">
    <citation type="journal article" date="1998" name="Science">
        <title>Genome sequence of the nematode C. elegans: a platform for investigating biology.</title>
        <authorList>
            <consortium name="The C. elegans sequencing consortium"/>
            <person name="Sulson J.E."/>
            <person name="Waterston R."/>
        </authorList>
    </citation>
    <scope>NUCLEOTIDE SEQUENCE [LARGE SCALE GENOMIC DNA]</scope>
    <source>
        <strain evidence="3 4">Bristol N2</strain>
    </source>
</reference>
<dbReference type="Proteomes" id="UP000001940">
    <property type="component" value="Chromosome X"/>
</dbReference>
<organism evidence="3 4">
    <name type="scientific">Caenorhabditis elegans</name>
    <dbReference type="NCBI Taxonomy" id="6239"/>
    <lineage>
        <taxon>Eukaryota</taxon>
        <taxon>Metazoa</taxon>
        <taxon>Ecdysozoa</taxon>
        <taxon>Nematoda</taxon>
        <taxon>Chromadorea</taxon>
        <taxon>Rhabditida</taxon>
        <taxon>Rhabditina</taxon>
        <taxon>Rhabditomorpha</taxon>
        <taxon>Rhabditoidea</taxon>
        <taxon>Rhabditidae</taxon>
        <taxon>Peloderinae</taxon>
        <taxon>Caenorhabditis</taxon>
    </lineage>
</organism>
<accession>Q4PIV3</accession>
<protein>
    <submittedName>
        <fullName evidence="3">Uncharacterized protein</fullName>
    </submittedName>
</protein>
<sequence length="118" mass="13893">MQGYPSKKNNFIKLKPPLKKKPKKKPETEDEFPKFDYGWTPVIIFATTCLLVLTTLFNGYIIEDQEKELSYSNKMLEKGVQEEAQPSYHQYVVDQIDEEMRNIRREEMPPKEMESSGN</sequence>
<evidence type="ECO:0000256" key="1">
    <source>
        <dbReference type="SAM" id="MobiDB-lite"/>
    </source>
</evidence>
<evidence type="ECO:0000313" key="5">
    <source>
        <dbReference type="WormBase" id="C14E2.7"/>
    </source>
</evidence>
<evidence type="ECO:0000256" key="2">
    <source>
        <dbReference type="SAM" id="Phobius"/>
    </source>
</evidence>
<dbReference type="RefSeq" id="NP_001033525.2">
    <property type="nucleotide sequence ID" value="NM_001038436.2"/>
</dbReference>
<gene>
    <name evidence="3 5" type="ORF">C14E2.7</name>
    <name evidence="3" type="ORF">CELE_C14E2.7</name>
</gene>
<dbReference type="GeneID" id="3896891"/>
<dbReference type="AGR" id="WB:WBGene00044562"/>